<dbReference type="InterPro" id="IPR043128">
    <property type="entry name" value="Rev_trsase/Diguanyl_cyclase"/>
</dbReference>
<reference evidence="2 3" key="1">
    <citation type="journal article" date="2022" name="G3 (Bethesda)">
        <title>Whole-genome sequence and methylome profiling of the almond [Prunus dulcis (Mill.) D.A. Webb] cultivar 'Nonpareil'.</title>
        <authorList>
            <person name="D'Amico-Willman K.M."/>
            <person name="Ouma W.Z."/>
            <person name="Meulia T."/>
            <person name="Sideli G.M."/>
            <person name="Gradziel T.M."/>
            <person name="Fresnedo-Ramirez J."/>
        </authorList>
    </citation>
    <scope>NUCLEOTIDE SEQUENCE [LARGE SCALE GENOMIC DNA]</scope>
    <source>
        <strain evidence="2">Clone GOH B32 T37-40</strain>
    </source>
</reference>
<protein>
    <recommendedName>
        <fullName evidence="1">Reverse transcriptase domain-containing protein</fullName>
    </recommendedName>
</protein>
<dbReference type="InterPro" id="IPR043502">
    <property type="entry name" value="DNA/RNA_pol_sf"/>
</dbReference>
<dbReference type="InterPro" id="IPR000477">
    <property type="entry name" value="RT_dom"/>
</dbReference>
<keyword evidence="3" id="KW-1185">Reference proteome</keyword>
<dbReference type="InterPro" id="IPR053134">
    <property type="entry name" value="RNA-dir_DNA_polymerase"/>
</dbReference>
<accession>A0AAD4VEJ4</accession>
<dbReference type="SUPFAM" id="SSF56672">
    <property type="entry name" value="DNA/RNA polymerases"/>
    <property type="match status" value="1"/>
</dbReference>
<name>A0AAD4VEJ4_PRUDU</name>
<proteinExistence type="predicted"/>
<dbReference type="Pfam" id="PF00078">
    <property type="entry name" value="RVT_1"/>
    <property type="match status" value="1"/>
</dbReference>
<evidence type="ECO:0000259" key="1">
    <source>
        <dbReference type="Pfam" id="PF00078"/>
    </source>
</evidence>
<feature type="domain" description="Reverse transcriptase" evidence="1">
    <location>
        <begin position="76"/>
        <end position="131"/>
    </location>
</feature>
<dbReference type="EMBL" id="JAJFAZ020000006">
    <property type="protein sequence ID" value="KAI5323051.1"/>
    <property type="molecule type" value="Genomic_DNA"/>
</dbReference>
<evidence type="ECO:0000313" key="2">
    <source>
        <dbReference type="EMBL" id="KAI5323051.1"/>
    </source>
</evidence>
<gene>
    <name evidence="2" type="ORF">L3X38_032123</name>
</gene>
<sequence>MTFSSGDRVHFEFTSGTEPISRALYIMAPAKLKELKTQLQELIDKRFIQPTFSHSGPPVLFKKEDVTMRVFRCYGDRFVTVYLDDILVFSKRQKAHMKYLKVALRTLRREQLYAKLSKCPCWVDRVSFLGHMNSAEGIFVDPQKIEAVVNWLRPTNVTEIQSFLSKPSITVAPWKGYPP</sequence>
<dbReference type="PANTHER" id="PTHR24559">
    <property type="entry name" value="TRANSPOSON TY3-I GAG-POL POLYPROTEIN"/>
    <property type="match status" value="1"/>
</dbReference>
<comment type="caution">
    <text evidence="2">The sequence shown here is derived from an EMBL/GenBank/DDBJ whole genome shotgun (WGS) entry which is preliminary data.</text>
</comment>
<dbReference type="Gene3D" id="3.10.10.10">
    <property type="entry name" value="HIV Type 1 Reverse Transcriptase, subunit A, domain 1"/>
    <property type="match status" value="1"/>
</dbReference>
<organism evidence="2 3">
    <name type="scientific">Prunus dulcis</name>
    <name type="common">Almond</name>
    <name type="synonym">Amygdalus dulcis</name>
    <dbReference type="NCBI Taxonomy" id="3755"/>
    <lineage>
        <taxon>Eukaryota</taxon>
        <taxon>Viridiplantae</taxon>
        <taxon>Streptophyta</taxon>
        <taxon>Embryophyta</taxon>
        <taxon>Tracheophyta</taxon>
        <taxon>Spermatophyta</taxon>
        <taxon>Magnoliopsida</taxon>
        <taxon>eudicotyledons</taxon>
        <taxon>Gunneridae</taxon>
        <taxon>Pentapetalae</taxon>
        <taxon>rosids</taxon>
        <taxon>fabids</taxon>
        <taxon>Rosales</taxon>
        <taxon>Rosaceae</taxon>
        <taxon>Amygdaloideae</taxon>
        <taxon>Amygdaleae</taxon>
        <taxon>Prunus</taxon>
    </lineage>
</organism>
<dbReference type="AlphaFoldDB" id="A0AAD4VEJ4"/>
<dbReference type="PANTHER" id="PTHR24559:SF444">
    <property type="entry name" value="REVERSE TRANSCRIPTASE DOMAIN-CONTAINING PROTEIN"/>
    <property type="match status" value="1"/>
</dbReference>
<evidence type="ECO:0000313" key="3">
    <source>
        <dbReference type="Proteomes" id="UP001054821"/>
    </source>
</evidence>
<dbReference type="Proteomes" id="UP001054821">
    <property type="component" value="Chromosome 6"/>
</dbReference>
<dbReference type="Gene3D" id="3.30.70.270">
    <property type="match status" value="1"/>
</dbReference>